<evidence type="ECO:0000256" key="1">
    <source>
        <dbReference type="ARBA" id="ARBA00023015"/>
    </source>
</evidence>
<dbReference type="CDD" id="cd07377">
    <property type="entry name" value="WHTH_GntR"/>
    <property type="match status" value="1"/>
</dbReference>
<evidence type="ECO:0000313" key="5">
    <source>
        <dbReference type="EMBL" id="XBT95243.1"/>
    </source>
</evidence>
<keyword evidence="5" id="KW-0614">Plasmid</keyword>
<dbReference type="InterPro" id="IPR036390">
    <property type="entry name" value="WH_DNA-bd_sf"/>
</dbReference>
<feature type="domain" description="HTH gntR-type" evidence="4">
    <location>
        <begin position="12"/>
        <end position="79"/>
    </location>
</feature>
<dbReference type="GO" id="GO:0003677">
    <property type="term" value="F:DNA binding"/>
    <property type="evidence" value="ECO:0007669"/>
    <property type="project" value="UniProtKB-KW"/>
</dbReference>
<accession>A0AAU7RYL6</accession>
<dbReference type="PROSITE" id="PS50949">
    <property type="entry name" value="HTH_GNTR"/>
    <property type="match status" value="1"/>
</dbReference>
<geneLocation type="plasmid" evidence="5">
    <name>unnamed1</name>
</geneLocation>
<protein>
    <submittedName>
        <fullName evidence="5">GntR family transcriptional regulator</fullName>
    </submittedName>
</protein>
<dbReference type="InterPro" id="IPR036388">
    <property type="entry name" value="WH-like_DNA-bd_sf"/>
</dbReference>
<dbReference type="Pfam" id="PF07729">
    <property type="entry name" value="FCD"/>
    <property type="match status" value="1"/>
</dbReference>
<evidence type="ECO:0000256" key="2">
    <source>
        <dbReference type="ARBA" id="ARBA00023125"/>
    </source>
</evidence>
<dbReference type="Gene3D" id="1.20.120.530">
    <property type="entry name" value="GntR ligand-binding domain-like"/>
    <property type="match status" value="1"/>
</dbReference>
<dbReference type="EMBL" id="CP157961">
    <property type="protein sequence ID" value="XBT95243.1"/>
    <property type="molecule type" value="Genomic_DNA"/>
</dbReference>
<dbReference type="SUPFAM" id="SSF46785">
    <property type="entry name" value="Winged helix' DNA-binding domain"/>
    <property type="match status" value="1"/>
</dbReference>
<dbReference type="PANTHER" id="PTHR43537">
    <property type="entry name" value="TRANSCRIPTIONAL REGULATOR, GNTR FAMILY"/>
    <property type="match status" value="1"/>
</dbReference>
<keyword evidence="1" id="KW-0805">Transcription regulation</keyword>
<evidence type="ECO:0000259" key="4">
    <source>
        <dbReference type="PROSITE" id="PS50949"/>
    </source>
</evidence>
<gene>
    <name evidence="5" type="ORF">ABM479_25220</name>
</gene>
<reference evidence="5" key="1">
    <citation type="submission" date="2024-06" db="EMBL/GenBank/DDBJ databases">
        <authorList>
            <person name="Li T."/>
            <person name="Gao R."/>
        </authorList>
    </citation>
    <scope>NUCLEOTIDE SEQUENCE</scope>
    <source>
        <strain evidence="5">ZPR3</strain>
        <plasmid evidence="5">unnamed1</plasmid>
    </source>
</reference>
<dbReference type="Gene3D" id="1.10.10.10">
    <property type="entry name" value="Winged helix-like DNA-binding domain superfamily/Winged helix DNA-binding domain"/>
    <property type="match status" value="1"/>
</dbReference>
<dbReference type="PANTHER" id="PTHR43537:SF49">
    <property type="entry name" value="TRANSCRIPTIONAL REGULATORY PROTEIN"/>
    <property type="match status" value="1"/>
</dbReference>
<dbReference type="RefSeq" id="WP_349959436.1">
    <property type="nucleotide sequence ID" value="NZ_CP157961.1"/>
</dbReference>
<dbReference type="InterPro" id="IPR011711">
    <property type="entry name" value="GntR_C"/>
</dbReference>
<proteinExistence type="predicted"/>
<dbReference type="PRINTS" id="PR00035">
    <property type="entry name" value="HTHGNTR"/>
</dbReference>
<dbReference type="InterPro" id="IPR000524">
    <property type="entry name" value="Tscrpt_reg_HTH_GntR"/>
</dbReference>
<dbReference type="SMART" id="SM00345">
    <property type="entry name" value="HTH_GNTR"/>
    <property type="match status" value="1"/>
</dbReference>
<keyword evidence="3" id="KW-0804">Transcription</keyword>
<sequence>MTDFEGVDYFGSMDPKSIFNELQDEIESGQLAPGSVLKQELIAERFGVSRQPVRQALNRLLGSGLVVRRPDRSLAVALLSEREATELTELRAILEVAAMEQSAPLLSPSALRKAERLNDELFAEYDPLQIEELDHQFHRTLYSGCKNTRLLGTIEALRRESRRACLHQKHGAQERTEFFEEHAAIVAACARQDVSAAVQHLRRHLTQTTARLLSMPTKDD</sequence>
<dbReference type="Pfam" id="PF00392">
    <property type="entry name" value="GntR"/>
    <property type="match status" value="1"/>
</dbReference>
<organism evidence="5">
    <name type="scientific">Rhizobium sp. ZPR3</name>
    <dbReference type="NCBI Taxonomy" id="3158967"/>
    <lineage>
        <taxon>Bacteria</taxon>
        <taxon>Pseudomonadati</taxon>
        <taxon>Pseudomonadota</taxon>
        <taxon>Alphaproteobacteria</taxon>
        <taxon>Hyphomicrobiales</taxon>
        <taxon>Rhizobiaceae</taxon>
        <taxon>Rhizobium/Agrobacterium group</taxon>
        <taxon>Rhizobium</taxon>
    </lineage>
</organism>
<dbReference type="InterPro" id="IPR008920">
    <property type="entry name" value="TF_FadR/GntR_C"/>
</dbReference>
<name>A0AAU7RYL6_9HYPH</name>
<dbReference type="AlphaFoldDB" id="A0AAU7RYL6"/>
<dbReference type="SMART" id="SM00895">
    <property type="entry name" value="FCD"/>
    <property type="match status" value="1"/>
</dbReference>
<dbReference type="GO" id="GO:0003700">
    <property type="term" value="F:DNA-binding transcription factor activity"/>
    <property type="evidence" value="ECO:0007669"/>
    <property type="project" value="InterPro"/>
</dbReference>
<dbReference type="SUPFAM" id="SSF48008">
    <property type="entry name" value="GntR ligand-binding domain-like"/>
    <property type="match status" value="1"/>
</dbReference>
<keyword evidence="2" id="KW-0238">DNA-binding</keyword>
<evidence type="ECO:0000256" key="3">
    <source>
        <dbReference type="ARBA" id="ARBA00023163"/>
    </source>
</evidence>